<dbReference type="EMBL" id="CAXIXY010000006">
    <property type="protein sequence ID" value="CAL2092047.1"/>
    <property type="molecule type" value="Genomic_DNA"/>
</dbReference>
<protein>
    <recommendedName>
        <fullName evidence="3">DUF4377 domain-containing protein</fullName>
    </recommendedName>
</protein>
<name>A0ABM9P4L6_9FLAO</name>
<comment type="caution">
    <text evidence="1">The sequence shown here is derived from an EMBL/GenBank/DDBJ whole genome shotgun (WGS) entry which is preliminary data.</text>
</comment>
<organism evidence="1 2">
    <name type="scientific">Tenacibaculum platacis</name>
    <dbReference type="NCBI Taxonomy" id="3137852"/>
    <lineage>
        <taxon>Bacteria</taxon>
        <taxon>Pseudomonadati</taxon>
        <taxon>Bacteroidota</taxon>
        <taxon>Flavobacteriia</taxon>
        <taxon>Flavobacteriales</taxon>
        <taxon>Flavobacteriaceae</taxon>
        <taxon>Tenacibaculum</taxon>
    </lineage>
</organism>
<dbReference type="Proteomes" id="UP001497416">
    <property type="component" value="Unassembled WGS sequence"/>
</dbReference>
<proteinExistence type="predicted"/>
<evidence type="ECO:0008006" key="3">
    <source>
        <dbReference type="Google" id="ProtNLM"/>
    </source>
</evidence>
<gene>
    <name evidence="1" type="ORF">T190607A01A_40338</name>
</gene>
<evidence type="ECO:0000313" key="1">
    <source>
        <dbReference type="EMBL" id="CAL2092047.1"/>
    </source>
</evidence>
<sequence length="136" mass="16098">MRLTCFLIMITSVFMSCQKREKKIPSDFGDYFNIKAKGTVKKGIYVFCGVVAKEIEYEYRVGKWIFEDNNVKIAEGEYEVVINKEENLGGCEYSYYLSTINLDKWKFWNKRGELIEPTEKHIDLIKSKELKHRVNF</sequence>
<accession>A0ABM9P4L6</accession>
<reference evidence="1 2" key="1">
    <citation type="submission" date="2024-05" db="EMBL/GenBank/DDBJ databases">
        <authorList>
            <person name="Duchaud E."/>
        </authorList>
    </citation>
    <scope>NUCLEOTIDE SEQUENCE [LARGE SCALE GENOMIC DNA]</scope>
    <source>
        <strain evidence="1">Ena-SAMPLE-TAB-13-05-2024-13:56:06:370-140302</strain>
    </source>
</reference>
<dbReference type="PROSITE" id="PS51257">
    <property type="entry name" value="PROKAR_LIPOPROTEIN"/>
    <property type="match status" value="1"/>
</dbReference>
<keyword evidence="2" id="KW-1185">Reference proteome</keyword>
<evidence type="ECO:0000313" key="2">
    <source>
        <dbReference type="Proteomes" id="UP001497416"/>
    </source>
</evidence>